<keyword evidence="1" id="KW-1133">Transmembrane helix</keyword>
<proteinExistence type="predicted"/>
<evidence type="ECO:0000313" key="2">
    <source>
        <dbReference type="EMBL" id="KOS13335.1"/>
    </source>
</evidence>
<keyword evidence="1" id="KW-0472">Membrane</keyword>
<feature type="transmembrane region" description="Helical" evidence="1">
    <location>
        <begin position="21"/>
        <end position="42"/>
    </location>
</feature>
<evidence type="ECO:0000313" key="3">
    <source>
        <dbReference type="Proteomes" id="UP000037751"/>
    </source>
</evidence>
<evidence type="ECO:0000256" key="1">
    <source>
        <dbReference type="SAM" id="Phobius"/>
    </source>
</evidence>
<sequence>MWSWRQVLPLRFRSRRSLESTFYISTFVAALVTVSISASTWLPCPANGQGTFTNRIDPANRSALSEEEAKRKAPSGYEANALPVQGLGQRAYLTRREGWIEIDEQPSFFSWRRWVS</sequence>
<organism evidence="2 3">
    <name type="scientific">Malassezia pachydermatis</name>
    <dbReference type="NCBI Taxonomy" id="77020"/>
    <lineage>
        <taxon>Eukaryota</taxon>
        <taxon>Fungi</taxon>
        <taxon>Dikarya</taxon>
        <taxon>Basidiomycota</taxon>
        <taxon>Ustilaginomycotina</taxon>
        <taxon>Malasseziomycetes</taxon>
        <taxon>Malasseziales</taxon>
        <taxon>Malasseziaceae</taxon>
        <taxon>Malassezia</taxon>
    </lineage>
</organism>
<dbReference type="AlphaFoldDB" id="A0A0M9VNG3"/>
<dbReference type="VEuPathDB" id="FungiDB:Malapachy_0257"/>
<dbReference type="EMBL" id="LGAV01000006">
    <property type="protein sequence ID" value="KOS13335.1"/>
    <property type="molecule type" value="Genomic_DNA"/>
</dbReference>
<dbReference type="RefSeq" id="XP_017990967.1">
    <property type="nucleotide sequence ID" value="XM_018134786.1"/>
</dbReference>
<name>A0A0M9VNG3_9BASI</name>
<dbReference type="OrthoDB" id="5410040at2759"/>
<dbReference type="GeneID" id="28726661"/>
<accession>A0A0M9VNG3</accession>
<keyword evidence="3" id="KW-1185">Reference proteome</keyword>
<gene>
    <name evidence="2" type="ORF">Malapachy_0257</name>
</gene>
<keyword evidence="1" id="KW-0812">Transmembrane</keyword>
<reference evidence="2 3" key="1">
    <citation type="submission" date="2015-07" db="EMBL/GenBank/DDBJ databases">
        <title>Draft Genome Sequence of Malassezia furfur CBS1878 and Malassezia pachydermatis CBS1879.</title>
        <authorList>
            <person name="Triana S."/>
            <person name="Ohm R."/>
            <person name="Gonzalez A."/>
            <person name="DeCock H."/>
            <person name="Restrepo S."/>
            <person name="Celis A."/>
        </authorList>
    </citation>
    <scope>NUCLEOTIDE SEQUENCE [LARGE SCALE GENOMIC DNA]</scope>
    <source>
        <strain evidence="2 3">CBS 1879</strain>
    </source>
</reference>
<dbReference type="Proteomes" id="UP000037751">
    <property type="component" value="Unassembled WGS sequence"/>
</dbReference>
<comment type="caution">
    <text evidence="2">The sequence shown here is derived from an EMBL/GenBank/DDBJ whole genome shotgun (WGS) entry which is preliminary data.</text>
</comment>
<protein>
    <submittedName>
        <fullName evidence="2">Uncharacterized protein</fullName>
    </submittedName>
</protein>